<sequence>MGEHRARRLAATLARLAVREARHSVTSDADQRALLRAREIRAAFEQLGPLYIKVGQMLSTRPDFVSPTTMDELGKLHDQVPPTPFTEFEPVLEAEMGRRWRHYFRHIDVDRPLGSASLAQVYRVWLTDGRPAALKIQRPGIRPLIRSDMALLRRAARLVAAARPQFNAVADLGAMMGLIFESVVDELDFTVEASNMDVGRAQAREFGLLHVPEVLLATPGVLLQDMAAGGSIRDVPAAEFDEEERAAIAHDLLAFMYHSYFVGRTFHADPHPGNIFIEPGLGAYLLDWGMVGRLDRPTSLKLALALINVAQNDGEGAAKAWVEMGMLTEWADVGGFIGDVSTLVPKVATASLEHLNFGIVLTTLLRHSTNRGIKISPVIPMLGKSFANMEGSIRCLAPELGAAGVLRAELSDIVVDLTCEVLSNTYLARNMVELLLTANSSYSQTRTILGQLSTRELQFPIETTKRRTPHVPGAQAVPALLAGLGGGWLWHRWRRGDRR</sequence>
<reference evidence="3 4" key="1">
    <citation type="submission" date="2018-05" db="EMBL/GenBank/DDBJ databases">
        <title>Genomic Encyclopedia of Type Strains, Phase IV (KMG-IV): sequencing the most valuable type-strain genomes for metagenomic binning, comparative biology and taxonomic classification.</title>
        <authorList>
            <person name="Goeker M."/>
        </authorList>
    </citation>
    <scope>NUCLEOTIDE SEQUENCE [LARGE SCALE GENOMIC DNA]</scope>
    <source>
        <strain evidence="3 4">DSM 44704</strain>
    </source>
</reference>
<organism evidence="3 4">
    <name type="scientific">Nocardia tenerifensis</name>
    <dbReference type="NCBI Taxonomy" id="228006"/>
    <lineage>
        <taxon>Bacteria</taxon>
        <taxon>Bacillati</taxon>
        <taxon>Actinomycetota</taxon>
        <taxon>Actinomycetes</taxon>
        <taxon>Mycobacteriales</taxon>
        <taxon>Nocardiaceae</taxon>
        <taxon>Nocardia</taxon>
    </lineage>
</organism>
<dbReference type="EMBL" id="QJKF01000002">
    <property type="protein sequence ID" value="PXX69231.1"/>
    <property type="molecule type" value="Genomic_DNA"/>
</dbReference>
<dbReference type="OrthoDB" id="9795390at2"/>
<dbReference type="InterPro" id="IPR000719">
    <property type="entry name" value="Prot_kinase_dom"/>
</dbReference>
<feature type="domain" description="Protein kinase" evidence="2">
    <location>
        <begin position="107"/>
        <end position="442"/>
    </location>
</feature>
<evidence type="ECO:0000256" key="1">
    <source>
        <dbReference type="ARBA" id="ARBA00009670"/>
    </source>
</evidence>
<dbReference type="RefSeq" id="WP_146251053.1">
    <property type="nucleotide sequence ID" value="NZ_QJKF01000002.1"/>
</dbReference>
<dbReference type="Pfam" id="PF03109">
    <property type="entry name" value="ABC1"/>
    <property type="match status" value="1"/>
</dbReference>
<proteinExistence type="inferred from homology"/>
<dbReference type="SUPFAM" id="SSF56112">
    <property type="entry name" value="Protein kinase-like (PK-like)"/>
    <property type="match status" value="1"/>
</dbReference>
<keyword evidence="3" id="KW-0830">Ubiquinone</keyword>
<protein>
    <submittedName>
        <fullName evidence="3">Ubiquinone biosynthesis protein</fullName>
    </submittedName>
</protein>
<evidence type="ECO:0000259" key="2">
    <source>
        <dbReference type="PROSITE" id="PS50011"/>
    </source>
</evidence>
<accession>A0A318KWU2</accession>
<dbReference type="PROSITE" id="PS50011">
    <property type="entry name" value="PROTEIN_KINASE_DOM"/>
    <property type="match status" value="1"/>
</dbReference>
<dbReference type="InterPro" id="IPR050154">
    <property type="entry name" value="UbiB_kinase"/>
</dbReference>
<comment type="similarity">
    <text evidence="1">Belongs to the protein kinase superfamily. ADCK protein kinase family.</text>
</comment>
<dbReference type="InterPro" id="IPR011009">
    <property type="entry name" value="Kinase-like_dom_sf"/>
</dbReference>
<gene>
    <name evidence="3" type="ORF">DFR70_102919</name>
</gene>
<dbReference type="GO" id="GO:0004672">
    <property type="term" value="F:protein kinase activity"/>
    <property type="evidence" value="ECO:0007669"/>
    <property type="project" value="InterPro"/>
</dbReference>
<keyword evidence="4" id="KW-1185">Reference proteome</keyword>
<dbReference type="PANTHER" id="PTHR10566">
    <property type="entry name" value="CHAPERONE-ACTIVITY OF BC1 COMPLEX CABC1 -RELATED"/>
    <property type="match status" value="1"/>
</dbReference>
<name>A0A318KWU2_9NOCA</name>
<dbReference type="GO" id="GO:0005524">
    <property type="term" value="F:ATP binding"/>
    <property type="evidence" value="ECO:0007669"/>
    <property type="project" value="InterPro"/>
</dbReference>
<dbReference type="InterPro" id="IPR004147">
    <property type="entry name" value="ABC1_dom"/>
</dbReference>
<dbReference type="CDD" id="cd05121">
    <property type="entry name" value="ABC1_ADCK3-like"/>
    <property type="match status" value="1"/>
</dbReference>
<dbReference type="Proteomes" id="UP000247569">
    <property type="component" value="Unassembled WGS sequence"/>
</dbReference>
<comment type="caution">
    <text evidence="3">The sequence shown here is derived from an EMBL/GenBank/DDBJ whole genome shotgun (WGS) entry which is preliminary data.</text>
</comment>
<evidence type="ECO:0000313" key="3">
    <source>
        <dbReference type="EMBL" id="PXX69231.1"/>
    </source>
</evidence>
<evidence type="ECO:0000313" key="4">
    <source>
        <dbReference type="Proteomes" id="UP000247569"/>
    </source>
</evidence>
<dbReference type="PANTHER" id="PTHR10566:SF113">
    <property type="entry name" value="PROTEIN ACTIVITY OF BC1 COMPLEX KINASE 7, CHLOROPLASTIC"/>
    <property type="match status" value="1"/>
</dbReference>
<dbReference type="AlphaFoldDB" id="A0A318KWU2"/>